<dbReference type="PROSITE" id="PS51194">
    <property type="entry name" value="HELICASE_CTER"/>
    <property type="match status" value="1"/>
</dbReference>
<dbReference type="EC" id="3.6.4.13" evidence="1"/>
<dbReference type="FunFam" id="3.40.50.300:FF:000079">
    <property type="entry name" value="probable ATP-dependent RNA helicase DDX17"/>
    <property type="match status" value="1"/>
</dbReference>
<dbReference type="InterPro" id="IPR014001">
    <property type="entry name" value="Helicase_ATP-bd"/>
</dbReference>
<comment type="similarity">
    <text evidence="7">Belongs to the DEAD box helicase family.</text>
</comment>
<evidence type="ECO:0000256" key="5">
    <source>
        <dbReference type="ARBA" id="ARBA00022840"/>
    </source>
</evidence>
<evidence type="ECO:0000313" key="11">
    <source>
        <dbReference type="Proteomes" id="UP000492821"/>
    </source>
</evidence>
<dbReference type="FunFam" id="3.40.50.300:FF:000008">
    <property type="entry name" value="ATP-dependent RNA helicase RhlB"/>
    <property type="match status" value="1"/>
</dbReference>
<dbReference type="WBParaSite" id="Pan_g21175.t1">
    <property type="protein sequence ID" value="Pan_g21175.t1"/>
    <property type="gene ID" value="Pan_g21175"/>
</dbReference>
<dbReference type="SUPFAM" id="SSF52540">
    <property type="entry name" value="P-loop containing nucleoside triphosphate hydrolases"/>
    <property type="match status" value="1"/>
</dbReference>
<dbReference type="SMART" id="SM00487">
    <property type="entry name" value="DEXDc"/>
    <property type="match status" value="1"/>
</dbReference>
<dbReference type="SMART" id="SM00490">
    <property type="entry name" value="HELICc"/>
    <property type="match status" value="1"/>
</dbReference>
<dbReference type="GO" id="GO:0016787">
    <property type="term" value="F:hydrolase activity"/>
    <property type="evidence" value="ECO:0007669"/>
    <property type="project" value="UniProtKB-KW"/>
</dbReference>
<keyword evidence="5 7" id="KW-0067">ATP-binding</keyword>
<dbReference type="AlphaFoldDB" id="A0A7E4VHX4"/>
<feature type="region of interest" description="Disordered" evidence="8">
    <location>
        <begin position="576"/>
        <end position="638"/>
    </location>
</feature>
<dbReference type="GO" id="GO:0003724">
    <property type="term" value="F:RNA helicase activity"/>
    <property type="evidence" value="ECO:0007669"/>
    <property type="project" value="UniProtKB-EC"/>
</dbReference>
<evidence type="ECO:0000256" key="3">
    <source>
        <dbReference type="ARBA" id="ARBA00022801"/>
    </source>
</evidence>
<evidence type="ECO:0000259" key="10">
    <source>
        <dbReference type="PROSITE" id="PS51194"/>
    </source>
</evidence>
<feature type="compositionally biased region" description="Gly residues" evidence="8">
    <location>
        <begin position="583"/>
        <end position="600"/>
    </location>
</feature>
<reference evidence="11" key="1">
    <citation type="journal article" date="2013" name="Genetics">
        <title>The draft genome and transcriptome of Panagrellus redivivus are shaped by the harsh demands of a free-living lifestyle.</title>
        <authorList>
            <person name="Srinivasan J."/>
            <person name="Dillman A.R."/>
            <person name="Macchietto M.G."/>
            <person name="Heikkinen L."/>
            <person name="Lakso M."/>
            <person name="Fracchia K.M."/>
            <person name="Antoshechkin I."/>
            <person name="Mortazavi A."/>
            <person name="Wong G."/>
            <person name="Sternberg P.W."/>
        </authorList>
    </citation>
    <scope>NUCLEOTIDE SEQUENCE [LARGE SCALE GENOMIC DNA]</scope>
    <source>
        <strain evidence="11">MT8872</strain>
    </source>
</reference>
<evidence type="ECO:0000256" key="4">
    <source>
        <dbReference type="ARBA" id="ARBA00022806"/>
    </source>
</evidence>
<dbReference type="PANTHER" id="PTHR47958">
    <property type="entry name" value="ATP-DEPENDENT RNA HELICASE DBP3"/>
    <property type="match status" value="1"/>
</dbReference>
<feature type="domain" description="Helicase C-terminal" evidence="10">
    <location>
        <begin position="418"/>
        <end position="581"/>
    </location>
</feature>
<dbReference type="GO" id="GO:0005524">
    <property type="term" value="F:ATP binding"/>
    <property type="evidence" value="ECO:0007669"/>
    <property type="project" value="UniProtKB-KW"/>
</dbReference>
<organism evidence="11 12">
    <name type="scientific">Panagrellus redivivus</name>
    <name type="common">Microworm</name>
    <dbReference type="NCBI Taxonomy" id="6233"/>
    <lineage>
        <taxon>Eukaryota</taxon>
        <taxon>Metazoa</taxon>
        <taxon>Ecdysozoa</taxon>
        <taxon>Nematoda</taxon>
        <taxon>Chromadorea</taxon>
        <taxon>Rhabditida</taxon>
        <taxon>Tylenchina</taxon>
        <taxon>Panagrolaimomorpha</taxon>
        <taxon>Panagrolaimoidea</taxon>
        <taxon>Panagrolaimidae</taxon>
        <taxon>Panagrellus</taxon>
    </lineage>
</organism>
<evidence type="ECO:0000259" key="9">
    <source>
        <dbReference type="PROSITE" id="PS51192"/>
    </source>
</evidence>
<comment type="catalytic activity">
    <reaction evidence="6">
        <text>ATP + H2O = ADP + phosphate + H(+)</text>
        <dbReference type="Rhea" id="RHEA:13065"/>
        <dbReference type="ChEBI" id="CHEBI:15377"/>
        <dbReference type="ChEBI" id="CHEBI:15378"/>
        <dbReference type="ChEBI" id="CHEBI:30616"/>
        <dbReference type="ChEBI" id="CHEBI:43474"/>
        <dbReference type="ChEBI" id="CHEBI:456216"/>
        <dbReference type="EC" id="3.6.4.13"/>
    </reaction>
</comment>
<dbReference type="InterPro" id="IPR027417">
    <property type="entry name" value="P-loop_NTPase"/>
</dbReference>
<evidence type="ECO:0000256" key="7">
    <source>
        <dbReference type="RuleBase" id="RU000492"/>
    </source>
</evidence>
<dbReference type="GO" id="GO:0003676">
    <property type="term" value="F:nucleic acid binding"/>
    <property type="evidence" value="ECO:0007669"/>
    <property type="project" value="InterPro"/>
</dbReference>
<dbReference type="InterPro" id="IPR000629">
    <property type="entry name" value="RNA-helicase_DEAD-box_CS"/>
</dbReference>
<accession>A0A7E4VHX4</accession>
<sequence>MLSRGFLQLVFRTSGPKPCLFSQVSSYCSQTSALQLDPLPDQKSVYKKYLTEKPKPKMSYGGGYSNGGGYGGSSGGGGGYGGRSGGGGYGGGGYGGGSSGGYGGGSSGGYGGSSRGGGYGGGGYGGGSGGGFGGGFGGRSGGTAGGGLKPVDFKRASLKPIVKNIYKEHATVNRRPQFEIDEWLQKNQASVEGRDIPRPVFEFNECHFPGEIESMLLGNYKQPTCIQSISWSVAMTGRDMISIARTGSGKTLGFTLPGIMHVLAQPKRGHGEGPTMLVLLPTRELAQQVEEVARPYCQAMNLGITCLFGGASKGPQAGALKRGIDVCIATPGRLLDFLETGTTNMNRCSFLVLDEADRMLDMGFEPQIRKIVSQIRPDRQTLMFSATWPKEVRTMAADFQQDAVFLNVGSLELSANHNIEQHVEVIDEYSKQKRLFELLEHIMRQKDNKTIIFVETKRKADDLTRGMRRDGWPALCIHGDKNQSERDWVMSEFKQGKTPILLATDVAARGLDVSDICFVVNYDYPNNSEDYVHRIGRTGRSDKHGVSYTFFTNTNAPKARDLIKVLEEAKQTVPAELARMSSMGGGGGGRGRGGGRGYSGGYKRDAGYGGGSPSKRSRYDNGGSSSWGGGGYSGGSRW</sequence>
<dbReference type="Pfam" id="PF00270">
    <property type="entry name" value="DEAD"/>
    <property type="match status" value="1"/>
</dbReference>
<evidence type="ECO:0000256" key="2">
    <source>
        <dbReference type="ARBA" id="ARBA00022741"/>
    </source>
</evidence>
<evidence type="ECO:0000256" key="1">
    <source>
        <dbReference type="ARBA" id="ARBA00012552"/>
    </source>
</evidence>
<dbReference type="PROSITE" id="PS00039">
    <property type="entry name" value="DEAD_ATP_HELICASE"/>
    <property type="match status" value="1"/>
</dbReference>
<dbReference type="InterPro" id="IPR011545">
    <property type="entry name" value="DEAD/DEAH_box_helicase_dom"/>
</dbReference>
<keyword evidence="2 7" id="KW-0547">Nucleotide-binding</keyword>
<proteinExistence type="inferred from homology"/>
<dbReference type="GO" id="GO:0043186">
    <property type="term" value="C:P granule"/>
    <property type="evidence" value="ECO:0007669"/>
    <property type="project" value="UniProtKB-ARBA"/>
</dbReference>
<keyword evidence="4 7" id="KW-0347">Helicase</keyword>
<dbReference type="CDD" id="cd18787">
    <property type="entry name" value="SF2_C_DEAD"/>
    <property type="match status" value="1"/>
</dbReference>
<evidence type="ECO:0000256" key="6">
    <source>
        <dbReference type="ARBA" id="ARBA00047984"/>
    </source>
</evidence>
<dbReference type="PROSITE" id="PS51192">
    <property type="entry name" value="HELICASE_ATP_BIND_1"/>
    <property type="match status" value="1"/>
</dbReference>
<dbReference type="Pfam" id="PF00271">
    <property type="entry name" value="Helicase_C"/>
    <property type="match status" value="1"/>
</dbReference>
<dbReference type="InterPro" id="IPR001650">
    <property type="entry name" value="Helicase_C-like"/>
</dbReference>
<evidence type="ECO:0000313" key="12">
    <source>
        <dbReference type="WBParaSite" id="Pan_g21175.t1"/>
    </source>
</evidence>
<keyword evidence="3 7" id="KW-0378">Hydrolase</keyword>
<name>A0A7E4VHX4_PANRE</name>
<reference evidence="12" key="2">
    <citation type="submission" date="2020-10" db="UniProtKB">
        <authorList>
            <consortium name="WormBaseParasite"/>
        </authorList>
    </citation>
    <scope>IDENTIFICATION</scope>
</reference>
<keyword evidence="11" id="KW-1185">Reference proteome</keyword>
<evidence type="ECO:0000256" key="8">
    <source>
        <dbReference type="SAM" id="MobiDB-lite"/>
    </source>
</evidence>
<dbReference type="Proteomes" id="UP000492821">
    <property type="component" value="Unassembled WGS sequence"/>
</dbReference>
<feature type="domain" description="Helicase ATP-binding" evidence="9">
    <location>
        <begin position="231"/>
        <end position="406"/>
    </location>
</feature>
<dbReference type="Gene3D" id="3.40.50.300">
    <property type="entry name" value="P-loop containing nucleotide triphosphate hydrolases"/>
    <property type="match status" value="2"/>
</dbReference>
<feature type="compositionally biased region" description="Gly residues" evidence="8">
    <location>
        <begin position="625"/>
        <end position="638"/>
    </location>
</feature>
<protein>
    <recommendedName>
        <fullName evidence="1">RNA helicase</fullName>
        <ecNumber evidence="1">3.6.4.13</ecNumber>
    </recommendedName>
</protein>